<dbReference type="AlphaFoldDB" id="A0A1R3L3N3"/>
<evidence type="ECO:0000313" key="2">
    <source>
        <dbReference type="EMBL" id="OMP13917.1"/>
    </source>
</evidence>
<sequence length="31" mass="3345">MANERVAKPTDSPTCLGEVQGARIHLGAHER</sequence>
<evidence type="ECO:0000313" key="3">
    <source>
        <dbReference type="Proteomes" id="UP000187203"/>
    </source>
</evidence>
<gene>
    <name evidence="2" type="ORF">COLO4_00635</name>
</gene>
<accession>A0A1R3L3N3</accession>
<keyword evidence="3" id="KW-1185">Reference proteome</keyword>
<comment type="caution">
    <text evidence="2">The sequence shown here is derived from an EMBL/GenBank/DDBJ whole genome shotgun (WGS) entry which is preliminary data.</text>
</comment>
<proteinExistence type="predicted"/>
<reference evidence="3" key="1">
    <citation type="submission" date="2013-09" db="EMBL/GenBank/DDBJ databases">
        <title>Corchorus olitorius genome sequencing.</title>
        <authorList>
            <person name="Alam M."/>
            <person name="Haque M.S."/>
            <person name="Islam M.S."/>
            <person name="Emdad E.M."/>
            <person name="Islam M.M."/>
            <person name="Ahmed B."/>
            <person name="Halim A."/>
            <person name="Hossen Q.M.M."/>
            <person name="Hossain M.Z."/>
            <person name="Ahmed R."/>
            <person name="Khan M.M."/>
            <person name="Islam R."/>
            <person name="Rashid M.M."/>
            <person name="Khan S.A."/>
            <person name="Rahman M.S."/>
            <person name="Alam M."/>
            <person name="Yahiya A.S."/>
            <person name="Khan M.S."/>
            <person name="Azam M.S."/>
            <person name="Haque T."/>
            <person name="Lashkar M.Z.H."/>
            <person name="Akhand A.I."/>
            <person name="Morshed G."/>
            <person name="Roy S."/>
            <person name="Uddin K.S."/>
            <person name="Rabeya T."/>
            <person name="Hossain A.S."/>
            <person name="Chowdhury A."/>
            <person name="Snigdha A.R."/>
            <person name="Mortoza M.S."/>
            <person name="Matin S.A."/>
            <person name="Hoque S.M.E."/>
            <person name="Islam M.K."/>
            <person name="Roy D.K."/>
            <person name="Haider R."/>
            <person name="Moosa M.M."/>
            <person name="Elias S.M."/>
            <person name="Hasan A.M."/>
            <person name="Jahan S."/>
            <person name="Shafiuddin M."/>
            <person name="Mahmood N."/>
            <person name="Shommy N.S."/>
        </authorList>
    </citation>
    <scope>NUCLEOTIDE SEQUENCE [LARGE SCALE GENOMIC DNA]</scope>
    <source>
        <strain evidence="3">cv. O-4</strain>
    </source>
</reference>
<organism evidence="2 3">
    <name type="scientific">Corchorus olitorius</name>
    <dbReference type="NCBI Taxonomy" id="93759"/>
    <lineage>
        <taxon>Eukaryota</taxon>
        <taxon>Viridiplantae</taxon>
        <taxon>Streptophyta</taxon>
        <taxon>Embryophyta</taxon>
        <taxon>Tracheophyta</taxon>
        <taxon>Spermatophyta</taxon>
        <taxon>Magnoliopsida</taxon>
        <taxon>eudicotyledons</taxon>
        <taxon>Gunneridae</taxon>
        <taxon>Pentapetalae</taxon>
        <taxon>rosids</taxon>
        <taxon>malvids</taxon>
        <taxon>Malvales</taxon>
        <taxon>Malvaceae</taxon>
        <taxon>Grewioideae</taxon>
        <taxon>Apeibeae</taxon>
        <taxon>Corchorus</taxon>
    </lineage>
</organism>
<evidence type="ECO:0000256" key="1">
    <source>
        <dbReference type="SAM" id="MobiDB-lite"/>
    </source>
</evidence>
<protein>
    <submittedName>
        <fullName evidence="2">Uncharacterized protein</fullName>
    </submittedName>
</protein>
<dbReference type="EMBL" id="AWUE01002819">
    <property type="protein sequence ID" value="OMP13917.1"/>
    <property type="molecule type" value="Genomic_DNA"/>
</dbReference>
<name>A0A1R3L3N3_9ROSI</name>
<feature type="region of interest" description="Disordered" evidence="1">
    <location>
        <begin position="1"/>
        <end position="31"/>
    </location>
</feature>
<dbReference type="Proteomes" id="UP000187203">
    <property type="component" value="Unassembled WGS sequence"/>
</dbReference>